<protein>
    <recommendedName>
        <fullName evidence="7">Major facilitator superfamily (MFS) profile domain-containing protein</fullName>
    </recommendedName>
</protein>
<dbReference type="EMBL" id="CAJEWN010000091">
    <property type="protein sequence ID" value="CAD2162295.1"/>
    <property type="molecule type" value="Genomic_DNA"/>
</dbReference>
<dbReference type="FunFam" id="1.20.1250.20:FF:000532">
    <property type="entry name" value="SLC (SoLute Carrier) homolog"/>
    <property type="match status" value="1"/>
</dbReference>
<evidence type="ECO:0000256" key="4">
    <source>
        <dbReference type="ARBA" id="ARBA00023136"/>
    </source>
</evidence>
<feature type="transmembrane region" description="Helical" evidence="6">
    <location>
        <begin position="199"/>
        <end position="219"/>
    </location>
</feature>
<proteinExistence type="predicted"/>
<dbReference type="GO" id="GO:0016020">
    <property type="term" value="C:membrane"/>
    <property type="evidence" value="ECO:0007669"/>
    <property type="project" value="UniProtKB-SubCell"/>
</dbReference>
<gene>
    <name evidence="8" type="ORF">MENT_LOCUS15337</name>
</gene>
<feature type="transmembrane region" description="Helical" evidence="6">
    <location>
        <begin position="250"/>
        <end position="269"/>
    </location>
</feature>
<feature type="transmembrane region" description="Helical" evidence="6">
    <location>
        <begin position="111"/>
        <end position="128"/>
    </location>
</feature>
<dbReference type="PANTHER" id="PTHR11662:SF72">
    <property type="entry name" value="MAJOR FACILITATOR SUPERFAMILY (MFS) PROFILE DOMAIN-CONTAINING PROTEIN"/>
    <property type="match status" value="1"/>
</dbReference>
<dbReference type="Proteomes" id="UP000580250">
    <property type="component" value="Unassembled WGS sequence"/>
</dbReference>
<feature type="transmembrane region" description="Helical" evidence="6">
    <location>
        <begin position="490"/>
        <end position="509"/>
    </location>
</feature>
<organism evidence="8 9">
    <name type="scientific">Meloidogyne enterolobii</name>
    <name type="common">Root-knot nematode worm</name>
    <name type="synonym">Meloidogyne mayaguensis</name>
    <dbReference type="NCBI Taxonomy" id="390850"/>
    <lineage>
        <taxon>Eukaryota</taxon>
        <taxon>Metazoa</taxon>
        <taxon>Ecdysozoa</taxon>
        <taxon>Nematoda</taxon>
        <taxon>Chromadorea</taxon>
        <taxon>Rhabditida</taxon>
        <taxon>Tylenchina</taxon>
        <taxon>Tylenchomorpha</taxon>
        <taxon>Tylenchoidea</taxon>
        <taxon>Meloidogynidae</taxon>
        <taxon>Meloidogyninae</taxon>
        <taxon>Meloidogyne</taxon>
    </lineage>
</organism>
<feature type="transmembrane region" description="Helical" evidence="6">
    <location>
        <begin position="140"/>
        <end position="159"/>
    </location>
</feature>
<dbReference type="InterPro" id="IPR050382">
    <property type="entry name" value="MFS_Na/Anion_cotransporter"/>
</dbReference>
<dbReference type="Pfam" id="PF07690">
    <property type="entry name" value="MFS_1"/>
    <property type="match status" value="1"/>
</dbReference>
<dbReference type="GO" id="GO:0006820">
    <property type="term" value="P:monoatomic anion transport"/>
    <property type="evidence" value="ECO:0007669"/>
    <property type="project" value="TreeGrafter"/>
</dbReference>
<dbReference type="AlphaFoldDB" id="A0A6V7UNL9"/>
<feature type="transmembrane region" description="Helical" evidence="6">
    <location>
        <begin position="421"/>
        <end position="442"/>
    </location>
</feature>
<feature type="transmembrane region" description="Helical" evidence="6">
    <location>
        <begin position="226"/>
        <end position="244"/>
    </location>
</feature>
<evidence type="ECO:0000256" key="1">
    <source>
        <dbReference type="ARBA" id="ARBA00004141"/>
    </source>
</evidence>
<feature type="transmembrane region" description="Helical" evidence="6">
    <location>
        <begin position="320"/>
        <end position="343"/>
    </location>
</feature>
<feature type="region of interest" description="Disordered" evidence="5">
    <location>
        <begin position="523"/>
        <end position="573"/>
    </location>
</feature>
<keyword evidence="4 6" id="KW-0472">Membrane</keyword>
<dbReference type="PANTHER" id="PTHR11662">
    <property type="entry name" value="SOLUTE CARRIER FAMILY 17"/>
    <property type="match status" value="1"/>
</dbReference>
<evidence type="ECO:0000256" key="3">
    <source>
        <dbReference type="ARBA" id="ARBA00022989"/>
    </source>
</evidence>
<dbReference type="InterPro" id="IPR036259">
    <property type="entry name" value="MFS_trans_sf"/>
</dbReference>
<keyword evidence="2 6" id="KW-0812">Transmembrane</keyword>
<evidence type="ECO:0000256" key="2">
    <source>
        <dbReference type="ARBA" id="ARBA00022692"/>
    </source>
</evidence>
<evidence type="ECO:0000256" key="5">
    <source>
        <dbReference type="SAM" id="MobiDB-lite"/>
    </source>
</evidence>
<evidence type="ECO:0000256" key="6">
    <source>
        <dbReference type="SAM" id="Phobius"/>
    </source>
</evidence>
<evidence type="ECO:0000313" key="8">
    <source>
        <dbReference type="EMBL" id="CAD2162295.1"/>
    </source>
</evidence>
<keyword evidence="3 6" id="KW-1133">Transmembrane helix</keyword>
<feature type="transmembrane region" description="Helical" evidence="6">
    <location>
        <begin position="463"/>
        <end position="484"/>
    </location>
</feature>
<dbReference type="GO" id="GO:0022857">
    <property type="term" value="F:transmembrane transporter activity"/>
    <property type="evidence" value="ECO:0007669"/>
    <property type="project" value="InterPro"/>
</dbReference>
<sequence>MESQSTVPSPPRLWSFSSVRLAIAISLALSLAIEGLMRSNINMAMVCMVNRTAILEEEFKLDNYFNNNSLKIEEKQILKEIQNECKNSFEKENKSVNYIGGDLIITKQQQSLIFTSFYLGGLIIILPGSFLCDWLGPTQLVFYGALLNVIGTFITPFIARQMKPMALAFVRFLMGCGQGILVPCVNVLIAHWFPLAEKSTAIAISTTGNQISVIIAMFLTAELCVLEFLGGWASAFYIYGILFLKIIFLLNYYFGVIGVIFCILWLLIVRDYPINSKRIKHAELCLIQEIDGTFNELKEQKLQRKVNPKEVPWRKILSSLVVWSTGMSSFSQNFMNVGIVVYLPTYYQNVLGMDLTANGLMSALPFVVQLVTKIWFAAVSDWIKRKELMTSTAVTKLFNLIGSFGAGACFVLLSFCDCSTPYLAIGLAITAVGLSSGFIPGYNTSVVCIAPRYTSSIASFSRLLGQIASVASPYMIGLIVVKGTKQEWQFAFWVMAFILISTGLLFQFFGSASIQEWATHHPTMPMSKENKDEEPLCECDQSLMEKTEKSENNDNNKNLIEKIGFSERNSGDG</sequence>
<feature type="transmembrane region" description="Helical" evidence="6">
    <location>
        <begin position="355"/>
        <end position="376"/>
    </location>
</feature>
<dbReference type="SUPFAM" id="SSF103473">
    <property type="entry name" value="MFS general substrate transporter"/>
    <property type="match status" value="1"/>
</dbReference>
<feature type="transmembrane region" description="Helical" evidence="6">
    <location>
        <begin position="171"/>
        <end position="193"/>
    </location>
</feature>
<dbReference type="PROSITE" id="PS50850">
    <property type="entry name" value="MFS"/>
    <property type="match status" value="1"/>
</dbReference>
<feature type="compositionally biased region" description="Basic and acidic residues" evidence="5">
    <location>
        <begin position="543"/>
        <end position="554"/>
    </location>
</feature>
<comment type="subcellular location">
    <subcellularLocation>
        <location evidence="1">Membrane</location>
        <topology evidence="1">Multi-pass membrane protein</topology>
    </subcellularLocation>
</comment>
<evidence type="ECO:0000313" key="9">
    <source>
        <dbReference type="Proteomes" id="UP000580250"/>
    </source>
</evidence>
<feature type="domain" description="Major facilitator superfamily (MFS) profile" evidence="7">
    <location>
        <begin position="23"/>
        <end position="514"/>
    </location>
</feature>
<dbReference type="InterPro" id="IPR011701">
    <property type="entry name" value="MFS"/>
</dbReference>
<dbReference type="InterPro" id="IPR020846">
    <property type="entry name" value="MFS_dom"/>
</dbReference>
<reference evidence="8 9" key="1">
    <citation type="submission" date="2020-08" db="EMBL/GenBank/DDBJ databases">
        <authorList>
            <person name="Koutsovoulos G."/>
            <person name="Danchin GJ E."/>
        </authorList>
    </citation>
    <scope>NUCLEOTIDE SEQUENCE [LARGE SCALE GENOMIC DNA]</scope>
</reference>
<name>A0A6V7UNL9_MELEN</name>
<feature type="transmembrane region" description="Helical" evidence="6">
    <location>
        <begin position="397"/>
        <end position="415"/>
    </location>
</feature>
<comment type="caution">
    <text evidence="8">The sequence shown here is derived from an EMBL/GenBank/DDBJ whole genome shotgun (WGS) entry which is preliminary data.</text>
</comment>
<accession>A0A6V7UNL9</accession>
<feature type="transmembrane region" description="Helical" evidence="6">
    <location>
        <begin position="12"/>
        <end position="33"/>
    </location>
</feature>
<evidence type="ECO:0000259" key="7">
    <source>
        <dbReference type="PROSITE" id="PS50850"/>
    </source>
</evidence>
<dbReference type="Gene3D" id="1.20.1250.20">
    <property type="entry name" value="MFS general substrate transporter like domains"/>
    <property type="match status" value="2"/>
</dbReference>
<dbReference type="OrthoDB" id="2985014at2759"/>